<keyword evidence="7" id="KW-0812">Transmembrane</keyword>
<dbReference type="InterPro" id="IPR001128">
    <property type="entry name" value="Cyt_P450"/>
</dbReference>
<keyword evidence="7" id="KW-1133">Transmembrane helix</keyword>
<keyword evidence="5 6" id="KW-0408">Iron</keyword>
<dbReference type="PRINTS" id="PR00385">
    <property type="entry name" value="P450"/>
</dbReference>
<comment type="similarity">
    <text evidence="2">Belongs to the cytochrome P450 family.</text>
</comment>
<evidence type="ECO:0000313" key="8">
    <source>
        <dbReference type="EMBL" id="KAF5372279.1"/>
    </source>
</evidence>
<dbReference type="Proteomes" id="UP000518752">
    <property type="component" value="Unassembled WGS sequence"/>
</dbReference>
<dbReference type="GO" id="GO:0004497">
    <property type="term" value="F:monooxygenase activity"/>
    <property type="evidence" value="ECO:0007669"/>
    <property type="project" value="InterPro"/>
</dbReference>
<evidence type="ECO:0000256" key="1">
    <source>
        <dbReference type="ARBA" id="ARBA00005179"/>
    </source>
</evidence>
<dbReference type="Gene3D" id="1.10.630.10">
    <property type="entry name" value="Cytochrome P450"/>
    <property type="match status" value="1"/>
</dbReference>
<dbReference type="PANTHER" id="PTHR24305:SF157">
    <property type="entry name" value="N-ACETYLTRYPTOPHAN 6-HYDROXYLASE IVOC-RELATED"/>
    <property type="match status" value="1"/>
</dbReference>
<evidence type="ECO:0000256" key="6">
    <source>
        <dbReference type="PIRSR" id="PIRSR602401-1"/>
    </source>
</evidence>
<protein>
    <recommendedName>
        <fullName evidence="10">Cytochrome P450</fullName>
    </recommendedName>
</protein>
<dbReference type="Pfam" id="PF00067">
    <property type="entry name" value="p450"/>
    <property type="match status" value="1"/>
</dbReference>
<evidence type="ECO:0000256" key="4">
    <source>
        <dbReference type="ARBA" id="ARBA00023002"/>
    </source>
</evidence>
<dbReference type="GO" id="GO:0005506">
    <property type="term" value="F:iron ion binding"/>
    <property type="evidence" value="ECO:0007669"/>
    <property type="project" value="InterPro"/>
</dbReference>
<keyword evidence="7" id="KW-0472">Membrane</keyword>
<keyword evidence="9" id="KW-1185">Reference proteome</keyword>
<accession>A0A8H5LWU5</accession>
<evidence type="ECO:0000256" key="5">
    <source>
        <dbReference type="ARBA" id="ARBA00023004"/>
    </source>
</evidence>
<evidence type="ECO:0000256" key="3">
    <source>
        <dbReference type="ARBA" id="ARBA00022723"/>
    </source>
</evidence>
<keyword evidence="3 6" id="KW-0479">Metal-binding</keyword>
<dbReference type="EMBL" id="JAACJN010000112">
    <property type="protein sequence ID" value="KAF5372279.1"/>
    <property type="molecule type" value="Genomic_DNA"/>
</dbReference>
<dbReference type="PANTHER" id="PTHR24305">
    <property type="entry name" value="CYTOCHROME P450"/>
    <property type="match status" value="1"/>
</dbReference>
<evidence type="ECO:0008006" key="10">
    <source>
        <dbReference type="Google" id="ProtNLM"/>
    </source>
</evidence>
<dbReference type="SUPFAM" id="SSF48264">
    <property type="entry name" value="Cytochrome P450"/>
    <property type="match status" value="1"/>
</dbReference>
<gene>
    <name evidence="8" type="ORF">D9757_009633</name>
</gene>
<evidence type="ECO:0000313" key="9">
    <source>
        <dbReference type="Proteomes" id="UP000518752"/>
    </source>
</evidence>
<dbReference type="InterPro" id="IPR036396">
    <property type="entry name" value="Cyt_P450_sf"/>
</dbReference>
<organism evidence="8 9">
    <name type="scientific">Collybiopsis confluens</name>
    <dbReference type="NCBI Taxonomy" id="2823264"/>
    <lineage>
        <taxon>Eukaryota</taxon>
        <taxon>Fungi</taxon>
        <taxon>Dikarya</taxon>
        <taxon>Basidiomycota</taxon>
        <taxon>Agaricomycotina</taxon>
        <taxon>Agaricomycetes</taxon>
        <taxon>Agaricomycetidae</taxon>
        <taxon>Agaricales</taxon>
        <taxon>Marasmiineae</taxon>
        <taxon>Omphalotaceae</taxon>
        <taxon>Collybiopsis</taxon>
    </lineage>
</organism>
<keyword evidence="6" id="KW-0349">Heme</keyword>
<dbReference type="GO" id="GO:0016705">
    <property type="term" value="F:oxidoreductase activity, acting on paired donors, with incorporation or reduction of molecular oxygen"/>
    <property type="evidence" value="ECO:0007669"/>
    <property type="project" value="InterPro"/>
</dbReference>
<reference evidence="8 9" key="1">
    <citation type="journal article" date="2020" name="ISME J.">
        <title>Uncovering the hidden diversity of litter-decomposition mechanisms in mushroom-forming fungi.</title>
        <authorList>
            <person name="Floudas D."/>
            <person name="Bentzer J."/>
            <person name="Ahren D."/>
            <person name="Johansson T."/>
            <person name="Persson P."/>
            <person name="Tunlid A."/>
        </authorList>
    </citation>
    <scope>NUCLEOTIDE SEQUENCE [LARGE SCALE GENOMIC DNA]</scope>
    <source>
        <strain evidence="8 9">CBS 406.79</strain>
    </source>
</reference>
<comment type="caution">
    <text evidence="8">The sequence shown here is derived from an EMBL/GenBank/DDBJ whole genome shotgun (WGS) entry which is preliminary data.</text>
</comment>
<evidence type="ECO:0000256" key="7">
    <source>
        <dbReference type="SAM" id="Phobius"/>
    </source>
</evidence>
<dbReference type="CDD" id="cd11062">
    <property type="entry name" value="CYP58-like"/>
    <property type="match status" value="1"/>
</dbReference>
<dbReference type="InterPro" id="IPR002401">
    <property type="entry name" value="Cyt_P450_E_grp-I"/>
</dbReference>
<dbReference type="AlphaFoldDB" id="A0A8H5LWU5"/>
<comment type="cofactor">
    <cofactor evidence="6">
        <name>heme</name>
        <dbReference type="ChEBI" id="CHEBI:30413"/>
    </cofactor>
</comment>
<feature type="binding site" description="axial binding residue" evidence="6">
    <location>
        <position position="445"/>
    </location>
    <ligand>
        <name>heme</name>
        <dbReference type="ChEBI" id="CHEBI:30413"/>
    </ligand>
    <ligandPart>
        <name>Fe</name>
        <dbReference type="ChEBI" id="CHEBI:18248"/>
    </ligandPart>
</feature>
<dbReference type="InterPro" id="IPR050121">
    <property type="entry name" value="Cytochrome_P450_monoxygenase"/>
</dbReference>
<keyword evidence="4" id="KW-0560">Oxidoreductase</keyword>
<dbReference type="GO" id="GO:0020037">
    <property type="term" value="F:heme binding"/>
    <property type="evidence" value="ECO:0007669"/>
    <property type="project" value="InterPro"/>
</dbReference>
<comment type="pathway">
    <text evidence="1">Secondary metabolite biosynthesis.</text>
</comment>
<evidence type="ECO:0000256" key="2">
    <source>
        <dbReference type="ARBA" id="ARBA00010617"/>
    </source>
</evidence>
<proteinExistence type="inferred from homology"/>
<feature type="transmembrane region" description="Helical" evidence="7">
    <location>
        <begin position="6"/>
        <end position="25"/>
    </location>
</feature>
<sequence>MPLLLVPFASIVIYIGALAIYRVFFHPLRKYPGPILAALTEGYEAYYNIVKQGAFLVEIERLHAVHGPVVRVGPNTLHFKDKKAFHDIYTHGRNLIKEPEFYHSLMSHCRESSIGFTDPLEAKDRRSLLAPLFSRRSVVALEYTIQTKIDKLVTILEENYNSSDTSLDLSAAYRSLTLDIITSYCFAESTNALDVPNFSHPMIIGQHDVLKRLWLQRHFPFLATFSLKAPQKLIRWLSPQFEGYLELRTGFERHISRLIADPESLSIAEHETVYTYLLAPKSQDRPSLKSLVEEGFTLVGAGSDTTSCACTVGTFYFMKNKSVRQKLLQELSEAWPNKDRPISFEALEKLPYLTAFIRETLRLSPGIIHPLPRLTNGTATTVIGDWAVPPATSVTEMSILFMHMNPDVYPDPGIFKPDRWLATADEEISEQLDDLSPFMRGPRICLGKNLAWCELYLIFANMFRKLNLELVIDEDTIEDYSRDYVDSFEPTWKKGYRAFIGAPRD</sequence>
<name>A0A8H5LWU5_9AGAR</name>
<dbReference type="OrthoDB" id="1470350at2759"/>
<dbReference type="PRINTS" id="PR00463">
    <property type="entry name" value="EP450I"/>
</dbReference>